<dbReference type="EMBL" id="VSSQ01001915">
    <property type="protein sequence ID" value="MPM12051.1"/>
    <property type="molecule type" value="Genomic_DNA"/>
</dbReference>
<reference evidence="1" key="1">
    <citation type="submission" date="2019-08" db="EMBL/GenBank/DDBJ databases">
        <authorList>
            <person name="Kucharzyk K."/>
            <person name="Murdoch R.W."/>
            <person name="Higgins S."/>
            <person name="Loffler F."/>
        </authorList>
    </citation>
    <scope>NUCLEOTIDE SEQUENCE</scope>
</reference>
<gene>
    <name evidence="1" type="ORF">SDC9_58402</name>
</gene>
<organism evidence="1">
    <name type="scientific">bioreactor metagenome</name>
    <dbReference type="NCBI Taxonomy" id="1076179"/>
    <lineage>
        <taxon>unclassified sequences</taxon>
        <taxon>metagenomes</taxon>
        <taxon>ecological metagenomes</taxon>
    </lineage>
</organism>
<comment type="caution">
    <text evidence="1">The sequence shown here is derived from an EMBL/GenBank/DDBJ whole genome shotgun (WGS) entry which is preliminary data.</text>
</comment>
<name>A0A644X8B2_9ZZZZ</name>
<protein>
    <submittedName>
        <fullName evidence="1">Uncharacterized protein</fullName>
    </submittedName>
</protein>
<accession>A0A644X8B2</accession>
<dbReference type="AlphaFoldDB" id="A0A644X8B2"/>
<proteinExistence type="predicted"/>
<dbReference type="SUPFAM" id="SSF50965">
    <property type="entry name" value="Galactose oxidase, central domain"/>
    <property type="match status" value="1"/>
</dbReference>
<dbReference type="InterPro" id="IPR011043">
    <property type="entry name" value="Gal_Oxase/kelch_b-propeller"/>
</dbReference>
<evidence type="ECO:0000313" key="1">
    <source>
        <dbReference type="EMBL" id="MPM12051.1"/>
    </source>
</evidence>
<sequence>MIHGKRIALLMLAGIQFFLVLSGSTAARAEVSLFIDAHTVRVHDPSLGRQSVLNDFRTKGHRTHNYLALVWSEDAAWVYDTRTHQWLSQGDFRTLLGSLSDEFALVWNDSEAAVFDAKKQEWIRSETMPWTVSGAHLSRGMAALSGDDGFVVYDPVLKQWQYANDFPVLKAQVGDVLAAAWDADNLVLYDLTVHQWVLREGIRAQACIINGHKAIIYTADKILEYDAMTTHRWTEKNR</sequence>